<reference evidence="5 6" key="1">
    <citation type="submission" date="2022-05" db="EMBL/GenBank/DDBJ databases">
        <authorList>
            <consortium name="Genoscope - CEA"/>
            <person name="William W."/>
        </authorList>
    </citation>
    <scope>NUCLEOTIDE SEQUENCE [LARGE SCALE GENOMIC DNA]</scope>
</reference>
<keyword evidence="6" id="KW-1185">Reference proteome</keyword>
<organism evidence="5 6">
    <name type="scientific">Porites lobata</name>
    <dbReference type="NCBI Taxonomy" id="104759"/>
    <lineage>
        <taxon>Eukaryota</taxon>
        <taxon>Metazoa</taxon>
        <taxon>Cnidaria</taxon>
        <taxon>Anthozoa</taxon>
        <taxon>Hexacorallia</taxon>
        <taxon>Scleractinia</taxon>
        <taxon>Fungiina</taxon>
        <taxon>Poritidae</taxon>
        <taxon>Porites</taxon>
    </lineage>
</organism>
<evidence type="ECO:0000256" key="3">
    <source>
        <dbReference type="SAM" id="SignalP"/>
    </source>
</evidence>
<dbReference type="EMBL" id="CALNXK010000003">
    <property type="protein sequence ID" value="CAH3034633.1"/>
    <property type="molecule type" value="Genomic_DNA"/>
</dbReference>
<accession>A0ABN8MUF7</accession>
<dbReference type="InterPro" id="IPR018363">
    <property type="entry name" value="CD59_antigen_CS"/>
</dbReference>
<evidence type="ECO:0000313" key="6">
    <source>
        <dbReference type="Proteomes" id="UP001159405"/>
    </source>
</evidence>
<keyword evidence="2" id="KW-1015">Disulfide bond</keyword>
<name>A0ABN8MUF7_9CNID</name>
<dbReference type="Proteomes" id="UP001159405">
    <property type="component" value="Unassembled WGS sequence"/>
</dbReference>
<dbReference type="InterPro" id="IPR045860">
    <property type="entry name" value="Snake_toxin-like_sf"/>
</dbReference>
<dbReference type="SMART" id="SM00134">
    <property type="entry name" value="LU"/>
    <property type="match status" value="1"/>
</dbReference>
<feature type="domain" description="UPAR/Ly6" evidence="4">
    <location>
        <begin position="20"/>
        <end position="110"/>
    </location>
</feature>
<dbReference type="PROSITE" id="PS00983">
    <property type="entry name" value="LY6_UPAR"/>
    <property type="match status" value="1"/>
</dbReference>
<feature type="chain" id="PRO_5046727812" description="UPAR/Ly6 domain-containing protein" evidence="3">
    <location>
        <begin position="20"/>
        <end position="124"/>
    </location>
</feature>
<dbReference type="PANTHER" id="PTHR10036:SF3">
    <property type="entry name" value="PROTEIN SLEEPLESS-RELATED"/>
    <property type="match status" value="1"/>
</dbReference>
<evidence type="ECO:0000313" key="5">
    <source>
        <dbReference type="EMBL" id="CAH3034633.1"/>
    </source>
</evidence>
<keyword evidence="1 3" id="KW-0732">Signal</keyword>
<dbReference type="Gene3D" id="2.10.60.10">
    <property type="entry name" value="CD59"/>
    <property type="match status" value="1"/>
</dbReference>
<gene>
    <name evidence="5" type="ORF">PLOB_00024932</name>
</gene>
<comment type="caution">
    <text evidence="5">The sequence shown here is derived from an EMBL/GenBank/DDBJ whole genome shotgun (WGS) entry which is preliminary data.</text>
</comment>
<feature type="signal peptide" evidence="3">
    <location>
        <begin position="1"/>
        <end position="19"/>
    </location>
</feature>
<evidence type="ECO:0000256" key="1">
    <source>
        <dbReference type="ARBA" id="ARBA00022729"/>
    </source>
</evidence>
<dbReference type="InterPro" id="IPR016054">
    <property type="entry name" value="LY6_UPA_recep-like"/>
</dbReference>
<proteinExistence type="predicted"/>
<dbReference type="PANTHER" id="PTHR10036">
    <property type="entry name" value="CD59 GLYCOPROTEIN"/>
    <property type="match status" value="1"/>
</dbReference>
<protein>
    <recommendedName>
        <fullName evidence="4">UPAR/Ly6 domain-containing protein</fullName>
    </recommendedName>
</protein>
<evidence type="ECO:0000259" key="4">
    <source>
        <dbReference type="SMART" id="SM00134"/>
    </source>
</evidence>
<sequence>MNQGLFTLAFLLCVSFACGLQCYRCLSTKSWDDCESVKKVMNCSSSENQCFKAYEDIKKDGVSTKRYGKGCSSAELCKTATDTDACKEGTCELDCCSGDLCNSARVALVSVIILTLCAVVATSL</sequence>
<dbReference type="Pfam" id="PF00021">
    <property type="entry name" value="UPAR_LY6"/>
    <property type="match status" value="1"/>
</dbReference>
<dbReference type="SUPFAM" id="SSF57302">
    <property type="entry name" value="Snake toxin-like"/>
    <property type="match status" value="1"/>
</dbReference>
<evidence type="ECO:0000256" key="2">
    <source>
        <dbReference type="ARBA" id="ARBA00023157"/>
    </source>
</evidence>